<protein>
    <recommendedName>
        <fullName evidence="3">TLDc domain-containing protein</fullName>
    </recommendedName>
</protein>
<keyword evidence="2" id="KW-1185">Reference proteome</keyword>
<dbReference type="RefSeq" id="XP_004261762.1">
    <property type="nucleotide sequence ID" value="XM_004261714.1"/>
</dbReference>
<organism evidence="1 2">
    <name type="scientific">Entamoeba invadens IP1</name>
    <dbReference type="NCBI Taxonomy" id="370355"/>
    <lineage>
        <taxon>Eukaryota</taxon>
        <taxon>Amoebozoa</taxon>
        <taxon>Evosea</taxon>
        <taxon>Archamoebae</taxon>
        <taxon>Mastigamoebida</taxon>
        <taxon>Entamoebidae</taxon>
        <taxon>Entamoeba</taxon>
    </lineage>
</organism>
<dbReference type="VEuPathDB" id="AmoebaDB:EIN_251750"/>
<accession>A0A0A1UEH7</accession>
<name>A0A0A1UEH7_ENTIV</name>
<reference evidence="1 2" key="1">
    <citation type="submission" date="2012-10" db="EMBL/GenBank/DDBJ databases">
        <authorList>
            <person name="Zafar N."/>
            <person name="Inman J."/>
            <person name="Hall N."/>
            <person name="Lorenzi H."/>
            <person name="Caler E."/>
        </authorList>
    </citation>
    <scope>NUCLEOTIDE SEQUENCE [LARGE SCALE GENOMIC DNA]</scope>
    <source>
        <strain evidence="1 2">IP1</strain>
    </source>
</reference>
<sequence>MDKLLEFLHQKEYSVLYDSDIDPQDLYTWRECLKDKQNIVVFLFPHNKYVIGFHYFQQHDTWTNSWTTDPTHFIFYFDEVHTMHVFYKQNCQKGVLFGTDREFYFGSYGSFALFREENSFRCRIWADVQTFCPGFPPCFVPFEIYQTDRVVVCQVYS</sequence>
<dbReference type="EMBL" id="KB206169">
    <property type="protein sequence ID" value="ELP94991.1"/>
    <property type="molecule type" value="Genomic_DNA"/>
</dbReference>
<proteinExistence type="predicted"/>
<dbReference type="AlphaFoldDB" id="A0A0A1UEH7"/>
<evidence type="ECO:0000313" key="1">
    <source>
        <dbReference type="EMBL" id="ELP94991.1"/>
    </source>
</evidence>
<evidence type="ECO:0008006" key="3">
    <source>
        <dbReference type="Google" id="ProtNLM"/>
    </source>
</evidence>
<evidence type="ECO:0000313" key="2">
    <source>
        <dbReference type="Proteomes" id="UP000014680"/>
    </source>
</evidence>
<dbReference type="Proteomes" id="UP000014680">
    <property type="component" value="Unassembled WGS sequence"/>
</dbReference>
<dbReference type="GeneID" id="14893847"/>
<dbReference type="KEGG" id="eiv:EIN_251750"/>
<gene>
    <name evidence="1" type="ORF">EIN_251750</name>
</gene>